<dbReference type="PANTHER" id="PTHR45947:SF3">
    <property type="entry name" value="SULFOQUINOVOSYL TRANSFERASE SQD2"/>
    <property type="match status" value="1"/>
</dbReference>
<dbReference type="InterPro" id="IPR050194">
    <property type="entry name" value="Glycosyltransferase_grp1"/>
</dbReference>
<evidence type="ECO:0000313" key="3">
    <source>
        <dbReference type="EMBL" id="WQG92404.1"/>
    </source>
</evidence>
<dbReference type="PANTHER" id="PTHR45947">
    <property type="entry name" value="SULFOQUINOVOSYL TRANSFERASE SQD2"/>
    <property type="match status" value="1"/>
</dbReference>
<dbReference type="RefSeq" id="WP_083571554.1">
    <property type="nucleotide sequence ID" value="NZ_CP139972.1"/>
</dbReference>
<dbReference type="GO" id="GO:0016757">
    <property type="term" value="F:glycosyltransferase activity"/>
    <property type="evidence" value="ECO:0007669"/>
    <property type="project" value="UniProtKB-KW"/>
</dbReference>
<dbReference type="EC" id="2.4.-.-" evidence="3"/>
<dbReference type="AlphaFoldDB" id="A0A1K1QWU8"/>
<evidence type="ECO:0000259" key="1">
    <source>
        <dbReference type="Pfam" id="PF00534"/>
    </source>
</evidence>
<keyword evidence="2" id="KW-0808">Transferase</keyword>
<evidence type="ECO:0000313" key="5">
    <source>
        <dbReference type="Proteomes" id="UP001326715"/>
    </source>
</evidence>
<protein>
    <submittedName>
        <fullName evidence="2 3">Glycosyltransferase</fullName>
        <ecNumber evidence="3">2.4.-.-</ecNumber>
    </submittedName>
</protein>
<proteinExistence type="predicted"/>
<dbReference type="STRING" id="1004.SAMN05661012_03164"/>
<dbReference type="EMBL" id="FPIZ01000009">
    <property type="protein sequence ID" value="SFW64336.1"/>
    <property type="molecule type" value="Genomic_DNA"/>
</dbReference>
<dbReference type="SUPFAM" id="SSF53756">
    <property type="entry name" value="UDP-Glycosyltransferase/glycogen phosphorylase"/>
    <property type="match status" value="1"/>
</dbReference>
<dbReference type="CDD" id="cd03801">
    <property type="entry name" value="GT4_PimA-like"/>
    <property type="match status" value="1"/>
</dbReference>
<reference evidence="3 5" key="2">
    <citation type="submission" date="2023-11" db="EMBL/GenBank/DDBJ databases">
        <title>MicrobeMod: A computational toolkit for identifying prokaryotic methylation and restriction-modification with nanopore sequencing.</title>
        <authorList>
            <person name="Crits-Christoph A."/>
            <person name="Kang S.C."/>
            <person name="Lee H."/>
            <person name="Ostrov N."/>
        </authorList>
    </citation>
    <scope>NUCLEOTIDE SEQUENCE [LARGE SCALE GENOMIC DNA]</scope>
    <source>
        <strain evidence="3 5">ATCC 23090</strain>
    </source>
</reference>
<dbReference type="Proteomes" id="UP000183788">
    <property type="component" value="Unassembled WGS sequence"/>
</dbReference>
<dbReference type="Gene3D" id="3.40.50.2000">
    <property type="entry name" value="Glycogen Phosphorylase B"/>
    <property type="match status" value="2"/>
</dbReference>
<organism evidence="2 4">
    <name type="scientific">Chitinophaga sancti</name>
    <dbReference type="NCBI Taxonomy" id="1004"/>
    <lineage>
        <taxon>Bacteria</taxon>
        <taxon>Pseudomonadati</taxon>
        <taxon>Bacteroidota</taxon>
        <taxon>Chitinophagia</taxon>
        <taxon>Chitinophagales</taxon>
        <taxon>Chitinophagaceae</taxon>
        <taxon>Chitinophaga</taxon>
    </lineage>
</organism>
<accession>A0A1K1QWU8</accession>
<evidence type="ECO:0000313" key="2">
    <source>
        <dbReference type="EMBL" id="SFW64336.1"/>
    </source>
</evidence>
<dbReference type="InterPro" id="IPR001296">
    <property type="entry name" value="Glyco_trans_1"/>
</dbReference>
<name>A0A1K1QWU8_9BACT</name>
<dbReference type="Pfam" id="PF00534">
    <property type="entry name" value="Glycos_transf_1"/>
    <property type="match status" value="1"/>
</dbReference>
<sequence length="342" mass="38932">MMTRVGNGTRLKIFTWHIHGSYLYYLSQGNYDIYIPVNDERTPGYYGRGRTFPFGSNVIEIPADMVKNYDFDVIMYQSVKNYLVDQYEILTPTQRRLPRVYLEHNTPLKSPFGTRHTVNDRRICLVHVTHYNRLMWDNNRTPVTVIEHGVTDSDIPYTGELDKGITVINHLPQRGRALGWDVFQQVSKQVPVDLAGMGNEAVGGCEVLHPQLPAFRGKYRYFFHPVRHTSLGLAVCEAMMQGLPVIGLATTELVTVIENGVNGWIHTDLDFLVDKMKLLMNDPEQAARMGKAARETALKRFNIERFTADWENLFNAVCANVPGQPFNADTCNANVSGKEKMM</sequence>
<dbReference type="Proteomes" id="UP001326715">
    <property type="component" value="Chromosome"/>
</dbReference>
<evidence type="ECO:0000313" key="4">
    <source>
        <dbReference type="Proteomes" id="UP000183788"/>
    </source>
</evidence>
<feature type="domain" description="Glycosyl transferase family 1" evidence="1">
    <location>
        <begin position="212"/>
        <end position="295"/>
    </location>
</feature>
<dbReference type="EMBL" id="CP140154">
    <property type="protein sequence ID" value="WQG92404.1"/>
    <property type="molecule type" value="Genomic_DNA"/>
</dbReference>
<keyword evidence="5" id="KW-1185">Reference proteome</keyword>
<gene>
    <name evidence="2" type="ORF">SAMN05661012_03164</name>
    <name evidence="3" type="ORF">SR876_12890</name>
</gene>
<keyword evidence="3" id="KW-0328">Glycosyltransferase</keyword>
<reference evidence="2 4" key="1">
    <citation type="submission" date="2016-11" db="EMBL/GenBank/DDBJ databases">
        <authorList>
            <person name="Jaros S."/>
            <person name="Januszkiewicz K."/>
            <person name="Wedrychowicz H."/>
        </authorList>
    </citation>
    <scope>NUCLEOTIDE SEQUENCE [LARGE SCALE GENOMIC DNA]</scope>
    <source>
        <strain evidence="2 4">DSM 784</strain>
    </source>
</reference>